<accession>A0A1Y5U5U7</accession>
<dbReference type="Proteomes" id="UP000193900">
    <property type="component" value="Unassembled WGS sequence"/>
</dbReference>
<organism evidence="2 3">
    <name type="scientific">Roseisalinus antarcticus</name>
    <dbReference type="NCBI Taxonomy" id="254357"/>
    <lineage>
        <taxon>Bacteria</taxon>
        <taxon>Pseudomonadati</taxon>
        <taxon>Pseudomonadota</taxon>
        <taxon>Alphaproteobacteria</taxon>
        <taxon>Rhodobacterales</taxon>
        <taxon>Roseobacteraceae</taxon>
        <taxon>Roseisalinus</taxon>
    </lineage>
</organism>
<dbReference type="SUPFAM" id="SSF53474">
    <property type="entry name" value="alpha/beta-Hydrolases"/>
    <property type="match status" value="1"/>
</dbReference>
<dbReference type="Pfam" id="PF02566">
    <property type="entry name" value="OsmC"/>
    <property type="match status" value="1"/>
</dbReference>
<dbReference type="SUPFAM" id="SSF82784">
    <property type="entry name" value="OsmC-like"/>
    <property type="match status" value="1"/>
</dbReference>
<dbReference type="InterPro" id="IPR015946">
    <property type="entry name" value="KH_dom-like_a/b"/>
</dbReference>
<proteinExistence type="predicted"/>
<dbReference type="Pfam" id="PF12697">
    <property type="entry name" value="Abhydrolase_6"/>
    <property type="match status" value="1"/>
</dbReference>
<dbReference type="Gene3D" id="3.40.50.1820">
    <property type="entry name" value="alpha/beta hydrolase"/>
    <property type="match status" value="1"/>
</dbReference>
<dbReference type="InterPro" id="IPR000073">
    <property type="entry name" value="AB_hydrolase_1"/>
</dbReference>
<dbReference type="EMBL" id="FWFZ01000061">
    <property type="protein sequence ID" value="SLN77769.1"/>
    <property type="molecule type" value="Genomic_DNA"/>
</dbReference>
<dbReference type="RefSeq" id="WP_085881175.1">
    <property type="nucleotide sequence ID" value="NZ_FWFZ01000061.1"/>
</dbReference>
<dbReference type="PANTHER" id="PTHR39624:SF2">
    <property type="entry name" value="OSMC-LIKE PROTEIN"/>
    <property type="match status" value="1"/>
</dbReference>
<reference evidence="2 3" key="1">
    <citation type="submission" date="2017-03" db="EMBL/GenBank/DDBJ databases">
        <authorList>
            <person name="Afonso C.L."/>
            <person name="Miller P.J."/>
            <person name="Scott M.A."/>
            <person name="Spackman E."/>
            <person name="Goraichik I."/>
            <person name="Dimitrov K.M."/>
            <person name="Suarez D.L."/>
            <person name="Swayne D.E."/>
        </authorList>
    </citation>
    <scope>NUCLEOTIDE SEQUENCE [LARGE SCALE GENOMIC DNA]</scope>
    <source>
        <strain evidence="2 3">CECT 7023</strain>
    </source>
</reference>
<evidence type="ECO:0000313" key="3">
    <source>
        <dbReference type="Proteomes" id="UP000193900"/>
    </source>
</evidence>
<protein>
    <submittedName>
        <fullName evidence="2">OsmC-like protein</fullName>
    </submittedName>
</protein>
<keyword evidence="3" id="KW-1185">Reference proteome</keyword>
<sequence length="411" mass="43637">MKSQKVTFAGHSGDMLAARLDLPSGPVRAAAILAHCFTCSKDIAAARRISGRLAALGIAVLRFDFTGLGHSGGEFANTHFTSNVADLMLAAAFMEARGLPAQLLIGHSLGGAAVLKAAPDLPALRAVVSIGAPFDPGHVAHNFGGKLDEIRAHGRATVDLAGRSFEVRKEFLDDISAASLEQALPRLNAALLVLHAPRDATVGIDNAGRIFGAAKHPKSFVSLDGADHLLTREEDAEYAAEVIASWSRRFLDLAPEQATPDAPEGVVRVSEAEASGFRQDIVVAGRHQMIADEPVAMGGTDLGPSPYQLLAAALGACTTMTIRLYARRKGLPLAHVSCDVSHDRCHTEDCEECDKGNAKVDVFHRVIRLDGDMNDDQRASLLAIADKCPVHKTLHGQAIIRTDLEPLKETA</sequence>
<dbReference type="AlphaFoldDB" id="A0A1Y5U5U7"/>
<dbReference type="OrthoDB" id="9789573at2"/>
<dbReference type="PANTHER" id="PTHR39624">
    <property type="entry name" value="PROTEIN INVOLVED IN RIMO-MEDIATED BETA-METHYLTHIOLATION OF RIBOSOMAL PROTEIN S12 YCAO"/>
    <property type="match status" value="1"/>
</dbReference>
<evidence type="ECO:0000313" key="2">
    <source>
        <dbReference type="EMBL" id="SLN77769.1"/>
    </source>
</evidence>
<dbReference type="InterPro" id="IPR036102">
    <property type="entry name" value="OsmC/Ohrsf"/>
</dbReference>
<evidence type="ECO:0000259" key="1">
    <source>
        <dbReference type="Pfam" id="PF12697"/>
    </source>
</evidence>
<dbReference type="ESTHER" id="9rhob-a0a1y5u5u7">
    <property type="family name" value="Est-OsmC"/>
</dbReference>
<dbReference type="InterPro" id="IPR029058">
    <property type="entry name" value="AB_hydrolase_fold"/>
</dbReference>
<dbReference type="Gene3D" id="3.30.300.20">
    <property type="match status" value="1"/>
</dbReference>
<gene>
    <name evidence="2" type="ORF">ROA7023_04507</name>
</gene>
<name>A0A1Y5U5U7_9RHOB</name>
<dbReference type="InterPro" id="IPR003718">
    <property type="entry name" value="OsmC/Ohr_fam"/>
</dbReference>
<feature type="domain" description="AB hydrolase-1" evidence="1">
    <location>
        <begin position="32"/>
        <end position="240"/>
    </location>
</feature>